<dbReference type="InterPro" id="IPR001763">
    <property type="entry name" value="Rhodanese-like_dom"/>
</dbReference>
<dbReference type="SUPFAM" id="SSF52821">
    <property type="entry name" value="Rhodanese/Cell cycle control phosphatase"/>
    <property type="match status" value="1"/>
</dbReference>
<dbReference type="Proteomes" id="UP000774326">
    <property type="component" value="Unassembled WGS sequence"/>
</dbReference>
<dbReference type="InterPro" id="IPR036873">
    <property type="entry name" value="Rhodanese-like_dom_sf"/>
</dbReference>
<dbReference type="Pfam" id="PF00581">
    <property type="entry name" value="Rhodanese"/>
    <property type="match status" value="1"/>
</dbReference>
<dbReference type="PROSITE" id="PS50206">
    <property type="entry name" value="RHODANESE_3"/>
    <property type="match status" value="1"/>
</dbReference>
<sequence length="140" mass="16047">MSSIAALKHLDHTTLRQWILTSKSPTGAGKFSIIDVRDIDHAGGHIINSIHFPYDRISFETILKLQSEISNSDDIVFHCALSQQRGPSSALRFLRTVDPEWLKDRNVWVLRGGFVNWQEHYGEDTALTEGYVKDIWKYGY</sequence>
<dbReference type="AlphaFoldDB" id="A0A9P8Q196"/>
<evidence type="ECO:0000313" key="2">
    <source>
        <dbReference type="EMBL" id="KAH3682166.1"/>
    </source>
</evidence>
<gene>
    <name evidence="2" type="ORF">WICPIJ_006863</name>
</gene>
<comment type="caution">
    <text evidence="2">The sequence shown here is derived from an EMBL/GenBank/DDBJ whole genome shotgun (WGS) entry which is preliminary data.</text>
</comment>
<dbReference type="OrthoDB" id="102559at2759"/>
<dbReference type="SMART" id="SM00450">
    <property type="entry name" value="RHOD"/>
    <property type="match status" value="1"/>
</dbReference>
<feature type="domain" description="Rhodanese" evidence="1">
    <location>
        <begin position="27"/>
        <end position="126"/>
    </location>
</feature>
<dbReference type="PANTHER" id="PTHR10828:SF38">
    <property type="entry name" value="ARSENICAL-RESISTANCE PROTEIN 2-RELATED"/>
    <property type="match status" value="1"/>
</dbReference>
<dbReference type="Gene3D" id="3.40.250.10">
    <property type="entry name" value="Rhodanese-like domain"/>
    <property type="match status" value="1"/>
</dbReference>
<dbReference type="GO" id="GO:0004725">
    <property type="term" value="F:protein tyrosine phosphatase activity"/>
    <property type="evidence" value="ECO:0007669"/>
    <property type="project" value="TreeGrafter"/>
</dbReference>
<evidence type="ECO:0000259" key="1">
    <source>
        <dbReference type="PROSITE" id="PS50206"/>
    </source>
</evidence>
<organism evidence="2 3">
    <name type="scientific">Wickerhamomyces pijperi</name>
    <name type="common">Yeast</name>
    <name type="synonym">Pichia pijperi</name>
    <dbReference type="NCBI Taxonomy" id="599730"/>
    <lineage>
        <taxon>Eukaryota</taxon>
        <taxon>Fungi</taxon>
        <taxon>Dikarya</taxon>
        <taxon>Ascomycota</taxon>
        <taxon>Saccharomycotina</taxon>
        <taxon>Saccharomycetes</taxon>
        <taxon>Phaffomycetales</taxon>
        <taxon>Wickerhamomycetaceae</taxon>
        <taxon>Wickerhamomyces</taxon>
    </lineage>
</organism>
<reference evidence="2" key="1">
    <citation type="journal article" date="2021" name="Open Biol.">
        <title>Shared evolutionary footprints suggest mitochondrial oxidative damage underlies multiple complex I losses in fungi.</title>
        <authorList>
            <person name="Schikora-Tamarit M.A."/>
            <person name="Marcet-Houben M."/>
            <person name="Nosek J."/>
            <person name="Gabaldon T."/>
        </authorList>
    </citation>
    <scope>NUCLEOTIDE SEQUENCE</scope>
    <source>
        <strain evidence="2">CBS2887</strain>
    </source>
</reference>
<protein>
    <recommendedName>
        <fullName evidence="1">Rhodanese domain-containing protein</fullName>
    </recommendedName>
</protein>
<dbReference type="EMBL" id="JAEUBG010003889">
    <property type="protein sequence ID" value="KAH3682166.1"/>
    <property type="molecule type" value="Genomic_DNA"/>
</dbReference>
<accession>A0A9P8Q196</accession>
<dbReference type="GO" id="GO:0005634">
    <property type="term" value="C:nucleus"/>
    <property type="evidence" value="ECO:0007669"/>
    <property type="project" value="TreeGrafter"/>
</dbReference>
<reference evidence="2" key="2">
    <citation type="submission" date="2021-01" db="EMBL/GenBank/DDBJ databases">
        <authorList>
            <person name="Schikora-Tamarit M.A."/>
        </authorList>
    </citation>
    <scope>NUCLEOTIDE SEQUENCE</scope>
    <source>
        <strain evidence="2">CBS2887</strain>
    </source>
</reference>
<dbReference type="GO" id="GO:0005737">
    <property type="term" value="C:cytoplasm"/>
    <property type="evidence" value="ECO:0007669"/>
    <property type="project" value="TreeGrafter"/>
</dbReference>
<dbReference type="PANTHER" id="PTHR10828">
    <property type="entry name" value="M-PHASE INDUCER PHOSPHATASE DUAL SPECIFICITY PHOSPHATASE CDC25"/>
    <property type="match status" value="1"/>
</dbReference>
<evidence type="ECO:0000313" key="3">
    <source>
        <dbReference type="Proteomes" id="UP000774326"/>
    </source>
</evidence>
<name>A0A9P8Q196_WICPI</name>
<proteinExistence type="predicted"/>
<keyword evidence="3" id="KW-1185">Reference proteome</keyword>